<feature type="region of interest" description="Disordered" evidence="1">
    <location>
        <begin position="172"/>
        <end position="235"/>
    </location>
</feature>
<feature type="compositionally biased region" description="Polar residues" evidence="1">
    <location>
        <begin position="177"/>
        <end position="195"/>
    </location>
</feature>
<comment type="caution">
    <text evidence="2">The sequence shown here is derived from an EMBL/GenBank/DDBJ whole genome shotgun (WGS) entry which is preliminary data.</text>
</comment>
<feature type="region of interest" description="Disordered" evidence="1">
    <location>
        <begin position="81"/>
        <end position="100"/>
    </location>
</feature>
<reference evidence="2" key="1">
    <citation type="submission" date="2022-07" db="EMBL/GenBank/DDBJ databases">
        <title>Genome Sequence of Leucocoprinus birnbaumii.</title>
        <authorList>
            <person name="Buettner E."/>
        </authorList>
    </citation>
    <scope>NUCLEOTIDE SEQUENCE</scope>
    <source>
        <strain evidence="2">VT141</strain>
    </source>
</reference>
<feature type="compositionally biased region" description="Basic and acidic residues" evidence="1">
    <location>
        <begin position="659"/>
        <end position="680"/>
    </location>
</feature>
<organism evidence="2 3">
    <name type="scientific">Leucocoprinus birnbaumii</name>
    <dbReference type="NCBI Taxonomy" id="56174"/>
    <lineage>
        <taxon>Eukaryota</taxon>
        <taxon>Fungi</taxon>
        <taxon>Dikarya</taxon>
        <taxon>Basidiomycota</taxon>
        <taxon>Agaricomycotina</taxon>
        <taxon>Agaricomycetes</taxon>
        <taxon>Agaricomycetidae</taxon>
        <taxon>Agaricales</taxon>
        <taxon>Agaricineae</taxon>
        <taxon>Agaricaceae</taxon>
        <taxon>Leucocoprinus</taxon>
    </lineage>
</organism>
<feature type="compositionally biased region" description="Basic residues" evidence="1">
    <location>
        <begin position="704"/>
        <end position="713"/>
    </location>
</feature>
<keyword evidence="3" id="KW-1185">Reference proteome</keyword>
<sequence length="713" mass="79852">MEIACSQDELDLFRVTFRPNKENEVHENKSPSTYSNYSYRRYSWGVSTAGVTSGGERSGSANGVESRANARRKGRIARLVASINETRTREKEGDKSNASDMAISEDEGLARPVSTVRSMPDRGVLVSSVNETSAAREREERNIRAAVTPVVEYREAQGVRIRERREGRRLDEGLRCNQATTQTRPVPQPKFNNNRVIPRQLERGAPLRWPLTQNQRQKQREAERRRKRRGEKAELARLRQCEKELTVLRASQAMGRSEPGGSRDQHIRDDQAGNIPARVSILRRARYEQEQQEDQEEDQHVVPDAPESLVVKEEPQTPRSSQLLSDAINRPTNEGQSCVALQRIEEVDGKFQLEVVIDLKQVLLGESQYEHDTEDLLTITRVATALENSAEYRISLSGERLSRSRRDQEGISGRNGTENLIFGPEHQNKLQHQANPDNWLCLCRVKAQLCGGHVQALFMFKRLLPNHILTRHLIEISLSPQLLVLDFYHSPEIQKVVLKVSAVYSMYHRPTLATASGQPHHTSGHAHDRGFSAEVDDMTYHNSSRLTSSQSLQILDGEGHGTTLDVEMNVAQPDDAMEEPDMTLTILTEDLENHENTETQQITPQGDSANQPGFGTGICRLASSLDMALATFGDDFGETASSEAKIGDKAGLLSKETKISLKRQREDDSDSGLERDDSRNPLELASDSSEIAQGTDTGPEPSIRLHKRLRGGS</sequence>
<dbReference type="Proteomes" id="UP001213000">
    <property type="component" value="Unassembled WGS sequence"/>
</dbReference>
<feature type="compositionally biased region" description="Polar residues" evidence="1">
    <location>
        <begin position="686"/>
        <end position="696"/>
    </location>
</feature>
<name>A0AAD5VVD5_9AGAR</name>
<feature type="compositionally biased region" description="Polar residues" evidence="1">
    <location>
        <begin position="317"/>
        <end position="330"/>
    </location>
</feature>
<dbReference type="AlphaFoldDB" id="A0AAD5VVD5"/>
<feature type="region of interest" description="Disordered" evidence="1">
    <location>
        <begin position="287"/>
        <end position="330"/>
    </location>
</feature>
<evidence type="ECO:0000313" key="3">
    <source>
        <dbReference type="Proteomes" id="UP001213000"/>
    </source>
</evidence>
<feature type="region of interest" description="Disordered" evidence="1">
    <location>
        <begin position="659"/>
        <end position="713"/>
    </location>
</feature>
<accession>A0AAD5VVD5</accession>
<feature type="region of interest" description="Disordered" evidence="1">
    <location>
        <begin position="249"/>
        <end position="275"/>
    </location>
</feature>
<evidence type="ECO:0000313" key="2">
    <source>
        <dbReference type="EMBL" id="KAJ3569788.1"/>
    </source>
</evidence>
<proteinExistence type="predicted"/>
<protein>
    <submittedName>
        <fullName evidence="2">Uncharacterized protein</fullName>
    </submittedName>
</protein>
<feature type="compositionally biased region" description="Basic and acidic residues" evidence="1">
    <location>
        <begin position="261"/>
        <end position="271"/>
    </location>
</feature>
<gene>
    <name evidence="2" type="ORF">NP233_g4826</name>
</gene>
<dbReference type="EMBL" id="JANIEX010000270">
    <property type="protein sequence ID" value="KAJ3569788.1"/>
    <property type="molecule type" value="Genomic_DNA"/>
</dbReference>
<feature type="compositionally biased region" description="Basic and acidic residues" evidence="1">
    <location>
        <begin position="86"/>
        <end position="97"/>
    </location>
</feature>
<feature type="region of interest" description="Disordered" evidence="1">
    <location>
        <begin position="50"/>
        <end position="71"/>
    </location>
</feature>
<evidence type="ECO:0000256" key="1">
    <source>
        <dbReference type="SAM" id="MobiDB-lite"/>
    </source>
</evidence>